<dbReference type="Gene3D" id="2.40.50.140">
    <property type="entry name" value="Nucleic acid-binding proteins"/>
    <property type="match status" value="1"/>
</dbReference>
<dbReference type="InterPro" id="IPR012340">
    <property type="entry name" value="NA-bd_OB-fold"/>
</dbReference>
<evidence type="ECO:0000313" key="3">
    <source>
        <dbReference type="Proteomes" id="UP000292886"/>
    </source>
</evidence>
<protein>
    <recommendedName>
        <fullName evidence="1">NERD domain-containing protein</fullName>
    </recommendedName>
</protein>
<dbReference type="AlphaFoldDB" id="A0A4P6YSF0"/>
<reference evidence="3" key="1">
    <citation type="submission" date="2019-03" db="EMBL/GenBank/DDBJ databases">
        <title>Weissella sp. 26KH-42 Genome sequencing.</title>
        <authorList>
            <person name="Heo J."/>
            <person name="Kim S.-J."/>
            <person name="Kim J.-S."/>
            <person name="Hong S.-B."/>
            <person name="Kwon S.-W."/>
        </authorList>
    </citation>
    <scope>NUCLEOTIDE SEQUENCE [LARGE SCALE GENOMIC DNA]</scope>
    <source>
        <strain evidence="3">26KH-42</strain>
    </source>
</reference>
<keyword evidence="3" id="KW-1185">Reference proteome</keyword>
<evidence type="ECO:0000259" key="1">
    <source>
        <dbReference type="Pfam" id="PF08378"/>
    </source>
</evidence>
<dbReference type="RefSeq" id="WP_133362708.1">
    <property type="nucleotide sequence ID" value="NZ_CP037940.1"/>
</dbReference>
<dbReference type="InterPro" id="IPR011528">
    <property type="entry name" value="NERD"/>
</dbReference>
<sequence length="411" mass="47265">MEFHGKVREIKPYDHRRHTGGYGFIQAENDQSIFFLLAWAKYEPVKVGDNVEFETELDEAGRIHANPVQRDETRMAANIKQLFQKYNYKSSRKLLPIPGVTAQSTNMSAAYESLNTIQQQFGEDNDALPATMLSTINEWISNVLELDTYFDEHPQLKELLIKRNVLPKQKQIEPLTELQKVIRKMNYEQRGRYFGVKGEQTVQSKLDQHHLQYVQNPTLPEFDTDGNVVGATEIDFIVVSMFGIHVIEVKNYGAGKGQEQRITISRDGQWSRIGSTQENVTGQNDLHISAVEGVLFDSDALQDIERVKLLAAPVFVIPNENVTINNQSSEQVIRTGFLYDTLVRNVRESRQAVLSESEVTRVLEVLKQALEANREFQYFLPDENFLEDAYQLRERYEIAQKVFDHLTDIYG</sequence>
<dbReference type="EMBL" id="CP037940">
    <property type="protein sequence ID" value="QBO35629.1"/>
    <property type="molecule type" value="Genomic_DNA"/>
</dbReference>
<dbReference type="KEGG" id="wei:EQG49_03730"/>
<name>A0A4P6YSF0_9LACO</name>
<dbReference type="Pfam" id="PF08378">
    <property type="entry name" value="NERD"/>
    <property type="match status" value="1"/>
</dbReference>
<dbReference type="OrthoDB" id="5782056at2"/>
<accession>A0A4P6YSF0</accession>
<dbReference type="SUPFAM" id="SSF50249">
    <property type="entry name" value="Nucleic acid-binding proteins"/>
    <property type="match status" value="1"/>
</dbReference>
<evidence type="ECO:0000313" key="2">
    <source>
        <dbReference type="EMBL" id="QBO35629.1"/>
    </source>
</evidence>
<proteinExistence type="predicted"/>
<organism evidence="2 3">
    <name type="scientific">Periweissella cryptocerci</name>
    <dbReference type="NCBI Taxonomy" id="2506420"/>
    <lineage>
        <taxon>Bacteria</taxon>
        <taxon>Bacillati</taxon>
        <taxon>Bacillota</taxon>
        <taxon>Bacilli</taxon>
        <taxon>Lactobacillales</taxon>
        <taxon>Lactobacillaceae</taxon>
        <taxon>Periweissella</taxon>
    </lineage>
</organism>
<feature type="domain" description="NERD" evidence="1">
    <location>
        <begin position="195"/>
        <end position="298"/>
    </location>
</feature>
<dbReference type="Proteomes" id="UP000292886">
    <property type="component" value="Chromosome"/>
</dbReference>
<gene>
    <name evidence="2" type="ORF">EQG49_03730</name>
</gene>